<comment type="caution">
    <text evidence="2">The sequence shown here is derived from an EMBL/GenBank/DDBJ whole genome shotgun (WGS) entry which is preliminary data.</text>
</comment>
<feature type="region of interest" description="Disordered" evidence="1">
    <location>
        <begin position="46"/>
        <end position="67"/>
    </location>
</feature>
<evidence type="ECO:0000256" key="1">
    <source>
        <dbReference type="SAM" id="MobiDB-lite"/>
    </source>
</evidence>
<dbReference type="AlphaFoldDB" id="A0A2N1PIK1"/>
<sequence>MKIIIDGPESKHQCNGFESTFHFMKLNPFEKDVLARVRKYYPKLKDETEAGTEAGTNMPNDLDIRNG</sequence>
<reference evidence="2 3" key="1">
    <citation type="journal article" date="2017" name="ISME J.">
        <title>Potential for microbial H2 and metal transformations associated with novel bacteria and archaea in deep terrestrial subsurface sediments.</title>
        <authorList>
            <person name="Hernsdorf A.W."/>
            <person name="Amano Y."/>
            <person name="Miyakawa K."/>
            <person name="Ise K."/>
            <person name="Suzuki Y."/>
            <person name="Anantharaman K."/>
            <person name="Probst A."/>
            <person name="Burstein D."/>
            <person name="Thomas B.C."/>
            <person name="Banfield J.F."/>
        </authorList>
    </citation>
    <scope>NUCLEOTIDE SEQUENCE [LARGE SCALE GENOMIC DNA]</scope>
    <source>
        <strain evidence="2">HGW-Wallbacteria-1</strain>
    </source>
</reference>
<name>A0A2N1PIK1_9BACT</name>
<organism evidence="2 3">
    <name type="scientific">Candidatus Wallbacteria bacterium HGW-Wallbacteria-1</name>
    <dbReference type="NCBI Taxonomy" id="2013854"/>
    <lineage>
        <taxon>Bacteria</taxon>
        <taxon>Candidatus Walliibacteriota</taxon>
    </lineage>
</organism>
<dbReference type="Proteomes" id="UP000233256">
    <property type="component" value="Unassembled WGS sequence"/>
</dbReference>
<gene>
    <name evidence="2" type="ORF">CVV64_20160</name>
</gene>
<protein>
    <submittedName>
        <fullName evidence="2">Uncharacterized protein</fullName>
    </submittedName>
</protein>
<dbReference type="EMBL" id="PGXC01000064">
    <property type="protein sequence ID" value="PKK88122.1"/>
    <property type="molecule type" value="Genomic_DNA"/>
</dbReference>
<proteinExistence type="predicted"/>
<accession>A0A2N1PIK1</accession>
<evidence type="ECO:0000313" key="3">
    <source>
        <dbReference type="Proteomes" id="UP000233256"/>
    </source>
</evidence>
<evidence type="ECO:0000313" key="2">
    <source>
        <dbReference type="EMBL" id="PKK88122.1"/>
    </source>
</evidence>